<dbReference type="AlphaFoldDB" id="A0A3L9ZVE9"/>
<dbReference type="RefSeq" id="WP_121925629.1">
    <property type="nucleotide sequence ID" value="NZ_CBCSGA010000015.1"/>
</dbReference>
<comment type="caution">
    <text evidence="1">The sequence shown here is derived from an EMBL/GenBank/DDBJ whole genome shotgun (WGS) entry which is preliminary data.</text>
</comment>
<gene>
    <name evidence="1" type="ORF">BC961_2012</name>
</gene>
<proteinExistence type="predicted"/>
<dbReference type="OrthoDB" id="7064118at2"/>
<dbReference type="InterPro" id="IPR032580">
    <property type="entry name" value="SatD"/>
</dbReference>
<dbReference type="EMBL" id="REFH01000009">
    <property type="protein sequence ID" value="RMA76284.1"/>
    <property type="molecule type" value="Genomic_DNA"/>
</dbReference>
<accession>A0A3L9ZVE9</accession>
<evidence type="ECO:0000313" key="1">
    <source>
        <dbReference type="EMBL" id="RMA76284.1"/>
    </source>
</evidence>
<protein>
    <submittedName>
        <fullName evidence="1">SatD family protein</fullName>
    </submittedName>
</protein>
<reference evidence="1 2" key="1">
    <citation type="submission" date="2018-10" db="EMBL/GenBank/DDBJ databases">
        <title>Genomic Encyclopedia of Archaeal and Bacterial Type Strains, Phase II (KMG-II): from individual species to whole genera.</title>
        <authorList>
            <person name="Goeker M."/>
        </authorList>
    </citation>
    <scope>NUCLEOTIDE SEQUENCE [LARGE SCALE GENOMIC DNA]</scope>
    <source>
        <strain evidence="1 2">DSM 19727</strain>
    </source>
</reference>
<sequence>MTAILTADIINSRKLTSSNWMDDLKALLNTFGKTPTNWEIYRGDEFQLEIKNPEDALFVAFQIKAFFKSIKLDARISIGFGEKTFKTRKIAESNGTAFIRSGETFETLKKQKLNLAIHSSNQEFDQEINLMLKLSLSFMDNWLQQSAEFILIALQNPTLSQEEIGLKIGINQAAVSRRQKRSNYELIIELERHFRKKIKTIVE</sequence>
<dbReference type="Proteomes" id="UP000280368">
    <property type="component" value="Unassembled WGS sequence"/>
</dbReference>
<dbReference type="Pfam" id="PF16264">
    <property type="entry name" value="SatD"/>
    <property type="match status" value="1"/>
</dbReference>
<name>A0A3L9ZVE9_9FLAO</name>
<organism evidence="1 2">
    <name type="scientific">Flavobacterium weaverense</name>
    <dbReference type="NCBI Taxonomy" id="271156"/>
    <lineage>
        <taxon>Bacteria</taxon>
        <taxon>Pseudomonadati</taxon>
        <taxon>Bacteroidota</taxon>
        <taxon>Flavobacteriia</taxon>
        <taxon>Flavobacteriales</taxon>
        <taxon>Flavobacteriaceae</taxon>
        <taxon>Flavobacterium</taxon>
    </lineage>
</organism>
<evidence type="ECO:0000313" key="2">
    <source>
        <dbReference type="Proteomes" id="UP000280368"/>
    </source>
</evidence>
<keyword evidence="2" id="KW-1185">Reference proteome</keyword>